<dbReference type="EMBL" id="FOJM01000011">
    <property type="protein sequence ID" value="SFA52970.1"/>
    <property type="molecule type" value="Genomic_DNA"/>
</dbReference>
<keyword evidence="3" id="KW-1185">Reference proteome</keyword>
<evidence type="ECO:0000313" key="2">
    <source>
        <dbReference type="EMBL" id="SFA52970.1"/>
    </source>
</evidence>
<proteinExistence type="predicted"/>
<keyword evidence="1" id="KW-0472">Membrane</keyword>
<organism evidence="2 3">
    <name type="scientific">Pedobacter suwonensis</name>
    <dbReference type="NCBI Taxonomy" id="332999"/>
    <lineage>
        <taxon>Bacteria</taxon>
        <taxon>Pseudomonadati</taxon>
        <taxon>Bacteroidota</taxon>
        <taxon>Sphingobacteriia</taxon>
        <taxon>Sphingobacteriales</taxon>
        <taxon>Sphingobacteriaceae</taxon>
        <taxon>Pedobacter</taxon>
    </lineage>
</organism>
<keyword evidence="1" id="KW-0812">Transmembrane</keyword>
<name>A0A1I0TMD4_9SPHI</name>
<sequence>MPLVLKIHYAKVGLFMVGIVKIGQFMWAMEDVGWKTGGVGWGRMFTVNLFRINHYYSFQ</sequence>
<dbReference type="AlphaFoldDB" id="A0A1I0TMD4"/>
<gene>
    <name evidence="2" type="ORF">SAMN04488511_111181</name>
</gene>
<dbReference type="Proteomes" id="UP000198836">
    <property type="component" value="Unassembled WGS sequence"/>
</dbReference>
<feature type="transmembrane region" description="Helical" evidence="1">
    <location>
        <begin position="12"/>
        <end position="29"/>
    </location>
</feature>
<evidence type="ECO:0000313" key="3">
    <source>
        <dbReference type="Proteomes" id="UP000198836"/>
    </source>
</evidence>
<evidence type="ECO:0000256" key="1">
    <source>
        <dbReference type="SAM" id="Phobius"/>
    </source>
</evidence>
<accession>A0A1I0TMD4</accession>
<protein>
    <submittedName>
        <fullName evidence="2">Uncharacterized protein</fullName>
    </submittedName>
</protein>
<keyword evidence="1" id="KW-1133">Transmembrane helix</keyword>
<reference evidence="3" key="1">
    <citation type="submission" date="2016-10" db="EMBL/GenBank/DDBJ databases">
        <authorList>
            <person name="Varghese N."/>
            <person name="Submissions S."/>
        </authorList>
    </citation>
    <scope>NUCLEOTIDE SEQUENCE [LARGE SCALE GENOMIC DNA]</scope>
    <source>
        <strain evidence="3">DSM 18130</strain>
    </source>
</reference>